<name>A0AAE0ZZY2_9GAST</name>
<proteinExistence type="predicted"/>
<protein>
    <submittedName>
        <fullName evidence="1">Uncharacterized protein</fullName>
    </submittedName>
</protein>
<gene>
    <name evidence="1" type="ORF">RRG08_014040</name>
</gene>
<dbReference type="Proteomes" id="UP001283361">
    <property type="component" value="Unassembled WGS sequence"/>
</dbReference>
<keyword evidence="2" id="KW-1185">Reference proteome</keyword>
<evidence type="ECO:0000313" key="1">
    <source>
        <dbReference type="EMBL" id="KAK3778413.1"/>
    </source>
</evidence>
<reference evidence="1" key="1">
    <citation type="journal article" date="2023" name="G3 (Bethesda)">
        <title>A reference genome for the long-term kleptoplast-retaining sea slug Elysia crispata morphotype clarki.</title>
        <authorList>
            <person name="Eastman K.E."/>
            <person name="Pendleton A.L."/>
            <person name="Shaikh M.A."/>
            <person name="Suttiyut T."/>
            <person name="Ogas R."/>
            <person name="Tomko P."/>
            <person name="Gavelis G."/>
            <person name="Widhalm J.R."/>
            <person name="Wisecaver J.H."/>
        </authorList>
    </citation>
    <scope>NUCLEOTIDE SEQUENCE</scope>
    <source>
        <strain evidence="1">ECLA1</strain>
    </source>
</reference>
<comment type="caution">
    <text evidence="1">The sequence shown here is derived from an EMBL/GenBank/DDBJ whole genome shotgun (WGS) entry which is preliminary data.</text>
</comment>
<dbReference type="EMBL" id="JAWDGP010002956">
    <property type="protein sequence ID" value="KAK3778413.1"/>
    <property type="molecule type" value="Genomic_DNA"/>
</dbReference>
<accession>A0AAE0ZZY2</accession>
<evidence type="ECO:0000313" key="2">
    <source>
        <dbReference type="Proteomes" id="UP001283361"/>
    </source>
</evidence>
<organism evidence="1 2">
    <name type="scientific">Elysia crispata</name>
    <name type="common">lettuce slug</name>
    <dbReference type="NCBI Taxonomy" id="231223"/>
    <lineage>
        <taxon>Eukaryota</taxon>
        <taxon>Metazoa</taxon>
        <taxon>Spiralia</taxon>
        <taxon>Lophotrochozoa</taxon>
        <taxon>Mollusca</taxon>
        <taxon>Gastropoda</taxon>
        <taxon>Heterobranchia</taxon>
        <taxon>Euthyneura</taxon>
        <taxon>Panpulmonata</taxon>
        <taxon>Sacoglossa</taxon>
        <taxon>Placobranchoidea</taxon>
        <taxon>Plakobranchidae</taxon>
        <taxon>Elysia</taxon>
    </lineage>
</organism>
<sequence>MYSVCGVGTFRVLCRDVRGFLTKATRRTYDEHALPFHPGAFDPSRGYLDRPFGWQHSICPVTPPPSPSRLCGAGVRTDQGWTNEETAMSVDLLAFSLSRFRL</sequence>
<dbReference type="AlphaFoldDB" id="A0AAE0ZZY2"/>